<organism evidence="1">
    <name type="scientific">Anopheles darlingi</name>
    <name type="common">Mosquito</name>
    <dbReference type="NCBI Taxonomy" id="43151"/>
    <lineage>
        <taxon>Eukaryota</taxon>
        <taxon>Metazoa</taxon>
        <taxon>Ecdysozoa</taxon>
        <taxon>Arthropoda</taxon>
        <taxon>Hexapoda</taxon>
        <taxon>Insecta</taxon>
        <taxon>Pterygota</taxon>
        <taxon>Neoptera</taxon>
        <taxon>Endopterygota</taxon>
        <taxon>Diptera</taxon>
        <taxon>Nematocera</taxon>
        <taxon>Culicoidea</taxon>
        <taxon>Culicidae</taxon>
        <taxon>Anophelinae</taxon>
        <taxon>Anopheles</taxon>
    </lineage>
</organism>
<name>A0A2M4DI10_ANODA</name>
<accession>A0A2M4DI10</accession>
<dbReference type="AlphaFoldDB" id="A0A2M4DI10"/>
<proteinExistence type="predicted"/>
<dbReference type="EMBL" id="GGFL01013024">
    <property type="protein sequence ID" value="MBW77202.1"/>
    <property type="molecule type" value="Transcribed_RNA"/>
</dbReference>
<protein>
    <submittedName>
        <fullName evidence="1">Putative secreted protein</fullName>
    </submittedName>
</protein>
<reference evidence="1" key="1">
    <citation type="submission" date="2018-01" db="EMBL/GenBank/DDBJ databases">
        <title>An insight into the sialome of Amazonian anophelines.</title>
        <authorList>
            <person name="Ribeiro J.M."/>
            <person name="Scarpassa V."/>
            <person name="Calvo E."/>
        </authorList>
    </citation>
    <scope>NUCLEOTIDE SEQUENCE</scope>
</reference>
<evidence type="ECO:0000313" key="1">
    <source>
        <dbReference type="EMBL" id="MBW77202.1"/>
    </source>
</evidence>
<sequence length="93" mass="10713">MRLAHNGMYFLRRLVVVLVEKVTTKYAKNKQKKNLKFYPLSIALDRVCASRSLNHITRCALLRVQPIAPDNGSSTPLFLRPCCRSCCCLKPFW</sequence>